<dbReference type="EMBL" id="LPXN01000117">
    <property type="protein sequence ID" value="KZD07286.1"/>
    <property type="molecule type" value="Genomic_DNA"/>
</dbReference>
<feature type="signal peptide" evidence="4">
    <location>
        <begin position="1"/>
        <end position="25"/>
    </location>
</feature>
<feature type="binding site" evidence="3">
    <location>
        <position position="235"/>
    </location>
    <ligand>
        <name>substrate</name>
    </ligand>
</feature>
<dbReference type="Gene3D" id="3.40.190.170">
    <property type="entry name" value="Bacterial extracellular solute-binding protein, family 7"/>
    <property type="match status" value="1"/>
</dbReference>
<keyword evidence="1 4" id="KW-0732">Signal</keyword>
<feature type="chain" id="PRO_5007602162" evidence="4">
    <location>
        <begin position="26"/>
        <end position="348"/>
    </location>
</feature>
<dbReference type="CDD" id="cd13604">
    <property type="entry name" value="PBP2_TRAP_ketoacid_lactate_like"/>
    <property type="match status" value="1"/>
</dbReference>
<dbReference type="RefSeq" id="WP_067557160.1">
    <property type="nucleotide sequence ID" value="NZ_LPXN01000117.1"/>
</dbReference>
<dbReference type="GO" id="GO:0055085">
    <property type="term" value="P:transmembrane transport"/>
    <property type="evidence" value="ECO:0007669"/>
    <property type="project" value="InterPro"/>
</dbReference>
<dbReference type="GO" id="GO:0031317">
    <property type="term" value="C:tripartite ATP-independent periplasmic transporter complex"/>
    <property type="evidence" value="ECO:0007669"/>
    <property type="project" value="InterPro"/>
</dbReference>
<dbReference type="OrthoDB" id="9780733at2"/>
<evidence type="ECO:0000313" key="5">
    <source>
        <dbReference type="EMBL" id="KZD07286.1"/>
    </source>
</evidence>
<dbReference type="Proteomes" id="UP000076400">
    <property type="component" value="Unassembled WGS sequence"/>
</dbReference>
<feature type="binding site" evidence="3">
    <location>
        <position position="209"/>
    </location>
    <ligand>
        <name>substrate</name>
    </ligand>
</feature>
<evidence type="ECO:0000256" key="2">
    <source>
        <dbReference type="PIRSR" id="PIRSR039026-1"/>
    </source>
</evidence>
<proteinExistence type="predicted"/>
<dbReference type="Gene3D" id="3.40.190.10">
    <property type="entry name" value="Periplasmic binding protein-like II"/>
    <property type="match status" value="1"/>
</dbReference>
<reference evidence="5 6" key="1">
    <citation type="submission" date="2015-12" db="EMBL/GenBank/DDBJ databases">
        <title>Genome sequence of Oceanibaculum pacificum MCCC 1A02656.</title>
        <authorList>
            <person name="Lu L."/>
            <person name="Lai Q."/>
            <person name="Shao Z."/>
            <person name="Qian P."/>
        </authorList>
    </citation>
    <scope>NUCLEOTIDE SEQUENCE [LARGE SCALE GENOMIC DNA]</scope>
    <source>
        <strain evidence="5 6">MCCC 1A02656</strain>
    </source>
</reference>
<organism evidence="5 6">
    <name type="scientific">Oceanibaculum pacificum</name>
    <dbReference type="NCBI Taxonomy" id="580166"/>
    <lineage>
        <taxon>Bacteria</taxon>
        <taxon>Pseudomonadati</taxon>
        <taxon>Pseudomonadota</taxon>
        <taxon>Alphaproteobacteria</taxon>
        <taxon>Rhodospirillales</taxon>
        <taxon>Oceanibaculaceae</taxon>
        <taxon>Oceanibaculum</taxon>
    </lineage>
</organism>
<feature type="binding site" evidence="2">
    <location>
        <position position="172"/>
    </location>
    <ligand>
        <name>substrate</name>
    </ligand>
</feature>
<accession>A0A154W1A2</accession>
<dbReference type="GO" id="GO:0046872">
    <property type="term" value="F:metal ion binding"/>
    <property type="evidence" value="ECO:0007669"/>
    <property type="project" value="UniProtKB-KW"/>
</dbReference>
<dbReference type="PANTHER" id="PTHR33376">
    <property type="match status" value="1"/>
</dbReference>
<protein>
    <submittedName>
        <fullName evidence="5">C4-dicarboxylate ABC transporter substrate-binding protein</fullName>
    </submittedName>
</protein>
<dbReference type="InterPro" id="IPR026289">
    <property type="entry name" value="SBP_TakP-like"/>
</dbReference>
<evidence type="ECO:0000256" key="1">
    <source>
        <dbReference type="ARBA" id="ARBA00022729"/>
    </source>
</evidence>
<dbReference type="PIRSF" id="PIRSF039026">
    <property type="entry name" value="SiaP"/>
    <property type="match status" value="1"/>
</dbReference>
<keyword evidence="3" id="KW-0479">Metal-binding</keyword>
<dbReference type="Pfam" id="PF03480">
    <property type="entry name" value="DctP"/>
    <property type="match status" value="1"/>
</dbReference>
<keyword evidence="6" id="KW-1185">Reference proteome</keyword>
<feature type="binding site" evidence="3">
    <location>
        <position position="210"/>
    </location>
    <ligand>
        <name>Na(+)</name>
        <dbReference type="ChEBI" id="CHEBI:29101"/>
    </ligand>
</feature>
<evidence type="ECO:0000256" key="4">
    <source>
        <dbReference type="SAM" id="SignalP"/>
    </source>
</evidence>
<dbReference type="AlphaFoldDB" id="A0A154W1A2"/>
<dbReference type="PANTHER" id="PTHR33376:SF5">
    <property type="entry name" value="EXTRACYTOPLASMIC SOLUTE RECEPTOR PROTEIN"/>
    <property type="match status" value="1"/>
</dbReference>
<dbReference type="InterPro" id="IPR038404">
    <property type="entry name" value="TRAP_DctP_sf"/>
</dbReference>
<feature type="binding site" evidence="2">
    <location>
        <position position="151"/>
    </location>
    <ligand>
        <name>substrate</name>
    </ligand>
</feature>
<dbReference type="STRING" id="580166.AUP43_10230"/>
<comment type="caution">
    <text evidence="5">The sequence shown here is derived from an EMBL/GenBank/DDBJ whole genome shotgun (WGS) entry which is preliminary data.</text>
</comment>
<evidence type="ECO:0000256" key="3">
    <source>
        <dbReference type="PIRSR" id="PIRSR039026-2"/>
    </source>
</evidence>
<dbReference type="InterPro" id="IPR018389">
    <property type="entry name" value="DctP_fam"/>
</dbReference>
<sequence>MKKIVTAVAAAALLWGIAQPGAAQAQRALDVASTFPKGMVYLGEGAENMAKLLEDVSGGKLKMKVHGAGDLVPALEVFNAVSSGAVPAGWDWIGYWGGTVPVTGLMGAMPFGPDPEVFLGWMWEGGGLEILQKAYDKYNVQVFPCHLTAPEAGGWFNKEINKPEDFQGLKMRISGLGGKVINKLGASSQLIAGGEIYVALERGRIEATEFSLPIIDKSLGFQNVTKYYYFPGWHQPSSWNSLLINQDVWKKYSELEQKQFWAACKANVVWSMAVAPGAQGKVLDEFRAKGVKVQRFPEPVLAALRKASAEVLQEEAKNDPIFKEALDSLNAYMKVAGNWMELQSLQTK</sequence>
<evidence type="ECO:0000313" key="6">
    <source>
        <dbReference type="Proteomes" id="UP000076400"/>
    </source>
</evidence>
<name>A0A154W1A2_9PROT</name>
<gene>
    <name evidence="5" type="ORF">AUP43_10230</name>
</gene>